<dbReference type="Proteomes" id="UP000474104">
    <property type="component" value="Unassembled WGS sequence"/>
</dbReference>
<proteinExistence type="predicted"/>
<feature type="domain" description="DUF6398" evidence="1">
    <location>
        <begin position="14"/>
        <end position="118"/>
    </location>
</feature>
<gene>
    <name evidence="2" type="ORF">FMM80_29190</name>
</gene>
<accession>A0A9X5CDG4</accession>
<dbReference type="EMBL" id="VIRB01000167">
    <property type="protein sequence ID" value="NDO72482.1"/>
    <property type="molecule type" value="Genomic_DNA"/>
</dbReference>
<organism evidence="2 3">
    <name type="scientific">Schaedlerella arabinosiphila</name>
    <dbReference type="NCBI Taxonomy" id="2044587"/>
    <lineage>
        <taxon>Bacteria</taxon>
        <taxon>Bacillati</taxon>
        <taxon>Bacillota</taxon>
        <taxon>Clostridia</taxon>
        <taxon>Lachnospirales</taxon>
        <taxon>Lachnospiraceae</taxon>
        <taxon>Schaedlerella</taxon>
    </lineage>
</organism>
<sequence>MNVPKEMRETYEKISKLLIEYSEKYLNKEYEELCLHALEKLCRKRPSPLKSGRSTTWAAGIVYAIGSNNFIFDKNQPIHMTAKDLAAPFEVAASTASSKAAQIKKMLKIDYFHAEWCLPSEAASNPMLWMVSIDGLVFDARMLPVEIQEICYEKGLIPFVPAYKKEP</sequence>
<dbReference type="AlphaFoldDB" id="A0A9X5CDG4"/>
<evidence type="ECO:0000259" key="1">
    <source>
        <dbReference type="Pfam" id="PF19935"/>
    </source>
</evidence>
<dbReference type="RefSeq" id="WP_004072069.1">
    <property type="nucleotide sequence ID" value="NZ_VIRB01000167.1"/>
</dbReference>
<evidence type="ECO:0000313" key="2">
    <source>
        <dbReference type="EMBL" id="NDO72482.1"/>
    </source>
</evidence>
<reference evidence="2 3" key="1">
    <citation type="submission" date="2019-07" db="EMBL/GenBank/DDBJ databases">
        <title>Draft genome sequences of 15 bacterial species constituting the stable defined intestinal microbiota of the GM15 gnotobiotic mouse model.</title>
        <authorList>
            <person name="Elie C."/>
            <person name="Mathieu A."/>
            <person name="Saliou A."/>
            <person name="Darnaud M."/>
            <person name="Leulier F."/>
            <person name="Tamellini A."/>
        </authorList>
    </citation>
    <scope>NUCLEOTIDE SEQUENCE [LARGE SCALE GENOMIC DNA]</scope>
    <source>
        <strain evidence="3">ASF 502</strain>
    </source>
</reference>
<name>A0A9X5CDG4_9FIRM</name>
<dbReference type="Pfam" id="PF19935">
    <property type="entry name" value="DUF6398"/>
    <property type="match status" value="1"/>
</dbReference>
<comment type="caution">
    <text evidence="2">The sequence shown here is derived from an EMBL/GenBank/DDBJ whole genome shotgun (WGS) entry which is preliminary data.</text>
</comment>
<protein>
    <recommendedName>
        <fullName evidence="1">DUF6398 domain-containing protein</fullName>
    </recommendedName>
</protein>
<dbReference type="InterPro" id="IPR045651">
    <property type="entry name" value="DUF6398"/>
</dbReference>
<dbReference type="OrthoDB" id="6399948at2"/>
<evidence type="ECO:0000313" key="3">
    <source>
        <dbReference type="Proteomes" id="UP000474104"/>
    </source>
</evidence>